<evidence type="ECO:0000313" key="1">
    <source>
        <dbReference type="Ensembl" id="ENSSGRP00000030708.1"/>
    </source>
</evidence>
<protein>
    <submittedName>
        <fullName evidence="1">Uncharacterized protein</fullName>
    </submittedName>
</protein>
<dbReference type="AlphaFoldDB" id="A0A672M2E4"/>
<accession>A0A672M2E4</accession>
<proteinExistence type="predicted"/>
<reference evidence="1" key="2">
    <citation type="submission" date="2025-09" db="UniProtKB">
        <authorList>
            <consortium name="Ensembl"/>
        </authorList>
    </citation>
    <scope>IDENTIFICATION</scope>
</reference>
<dbReference type="Ensembl" id="ENSSGRT00000032980.1">
    <property type="protein sequence ID" value="ENSSGRP00000030708.1"/>
    <property type="gene ID" value="ENSSGRG00000017288.1"/>
</dbReference>
<dbReference type="Proteomes" id="UP000472262">
    <property type="component" value="Unassembled WGS sequence"/>
</dbReference>
<sequence>MVKGLLCFASCLRNYLPMTKSKLTLSPRSPLLPVGPCGKMQNTDISLKYCTSEGLFIKFAPTSFIKMKRTCGPGKPSKPGWPSFP</sequence>
<name>A0A672M2E4_SINGR</name>
<keyword evidence="2" id="KW-1185">Reference proteome</keyword>
<organism evidence="1 2">
    <name type="scientific">Sinocyclocheilus grahami</name>
    <name type="common">Dianchi golden-line fish</name>
    <name type="synonym">Barbus grahami</name>
    <dbReference type="NCBI Taxonomy" id="75366"/>
    <lineage>
        <taxon>Eukaryota</taxon>
        <taxon>Metazoa</taxon>
        <taxon>Chordata</taxon>
        <taxon>Craniata</taxon>
        <taxon>Vertebrata</taxon>
        <taxon>Euteleostomi</taxon>
        <taxon>Actinopterygii</taxon>
        <taxon>Neopterygii</taxon>
        <taxon>Teleostei</taxon>
        <taxon>Ostariophysi</taxon>
        <taxon>Cypriniformes</taxon>
        <taxon>Cyprinidae</taxon>
        <taxon>Cyprininae</taxon>
        <taxon>Sinocyclocheilus</taxon>
    </lineage>
</organism>
<reference evidence="1" key="1">
    <citation type="submission" date="2025-08" db="UniProtKB">
        <authorList>
            <consortium name="Ensembl"/>
        </authorList>
    </citation>
    <scope>IDENTIFICATION</scope>
</reference>
<evidence type="ECO:0000313" key="2">
    <source>
        <dbReference type="Proteomes" id="UP000472262"/>
    </source>
</evidence>
<dbReference type="InParanoid" id="A0A672M2E4"/>